<reference evidence="2 3" key="1">
    <citation type="journal article" date="2013" name="Curr. Biol.">
        <title>The Genome of the Foraminiferan Reticulomyxa filosa.</title>
        <authorList>
            <person name="Glockner G."/>
            <person name="Hulsmann N."/>
            <person name="Schleicher M."/>
            <person name="Noegel A.A."/>
            <person name="Eichinger L."/>
            <person name="Gallinger C."/>
            <person name="Pawlowski J."/>
            <person name="Sierra R."/>
            <person name="Euteneuer U."/>
            <person name="Pillet L."/>
            <person name="Moustafa A."/>
            <person name="Platzer M."/>
            <person name="Groth M."/>
            <person name="Szafranski K."/>
            <person name="Schliwa M."/>
        </authorList>
    </citation>
    <scope>NUCLEOTIDE SEQUENCE [LARGE SCALE GENOMIC DNA]</scope>
</reference>
<dbReference type="InterPro" id="IPR005225">
    <property type="entry name" value="Small_GTP-bd"/>
</dbReference>
<keyword evidence="1" id="KW-0547">Nucleotide-binding</keyword>
<dbReference type="SMART" id="SM00175">
    <property type="entry name" value="RAB"/>
    <property type="match status" value="1"/>
</dbReference>
<accession>X6PAQ7</accession>
<dbReference type="AlphaFoldDB" id="X6PAQ7"/>
<dbReference type="SMART" id="SM00174">
    <property type="entry name" value="RHO"/>
    <property type="match status" value="1"/>
</dbReference>
<dbReference type="PANTHER" id="PTHR47978">
    <property type="match status" value="1"/>
</dbReference>
<dbReference type="GO" id="GO:0005525">
    <property type="term" value="F:GTP binding"/>
    <property type="evidence" value="ECO:0007669"/>
    <property type="project" value="InterPro"/>
</dbReference>
<evidence type="ECO:0000256" key="1">
    <source>
        <dbReference type="ARBA" id="ARBA00022741"/>
    </source>
</evidence>
<dbReference type="InterPro" id="IPR027417">
    <property type="entry name" value="P-loop_NTPase"/>
</dbReference>
<dbReference type="PROSITE" id="PS51420">
    <property type="entry name" value="RHO"/>
    <property type="match status" value="1"/>
</dbReference>
<gene>
    <name evidence="2" type="ORF">RFI_01859</name>
</gene>
<name>X6PAQ7_RETFI</name>
<dbReference type="InterPro" id="IPR001806">
    <property type="entry name" value="Small_GTPase"/>
</dbReference>
<dbReference type="SUPFAM" id="SSF52540">
    <property type="entry name" value="P-loop containing nucleoside triphosphate hydrolases"/>
    <property type="match status" value="1"/>
</dbReference>
<organism evidence="2 3">
    <name type="scientific">Reticulomyxa filosa</name>
    <dbReference type="NCBI Taxonomy" id="46433"/>
    <lineage>
        <taxon>Eukaryota</taxon>
        <taxon>Sar</taxon>
        <taxon>Rhizaria</taxon>
        <taxon>Retaria</taxon>
        <taxon>Foraminifera</taxon>
        <taxon>Monothalamids</taxon>
        <taxon>Reticulomyxidae</taxon>
        <taxon>Reticulomyxa</taxon>
    </lineage>
</organism>
<protein>
    <submittedName>
        <fullName evidence="2">Uncharacterized protein</fullName>
    </submittedName>
</protein>
<dbReference type="PRINTS" id="PR00449">
    <property type="entry name" value="RASTRNSFRMNG"/>
</dbReference>
<dbReference type="Pfam" id="PF00071">
    <property type="entry name" value="Ras"/>
    <property type="match status" value="1"/>
</dbReference>
<dbReference type="GO" id="GO:0003924">
    <property type="term" value="F:GTPase activity"/>
    <property type="evidence" value="ECO:0007669"/>
    <property type="project" value="InterPro"/>
</dbReference>
<keyword evidence="3" id="KW-1185">Reference proteome</keyword>
<dbReference type="OrthoDB" id="63533at2759"/>
<evidence type="ECO:0000313" key="2">
    <source>
        <dbReference type="EMBL" id="ETO35213.1"/>
    </source>
</evidence>
<dbReference type="Proteomes" id="UP000023152">
    <property type="component" value="Unassembled WGS sequence"/>
</dbReference>
<dbReference type="NCBIfam" id="TIGR00231">
    <property type="entry name" value="small_GTP"/>
    <property type="match status" value="1"/>
</dbReference>
<dbReference type="SMART" id="SM00176">
    <property type="entry name" value="RAN"/>
    <property type="match status" value="1"/>
</dbReference>
<evidence type="ECO:0000313" key="3">
    <source>
        <dbReference type="Proteomes" id="UP000023152"/>
    </source>
</evidence>
<dbReference type="PROSITE" id="PS51419">
    <property type="entry name" value="RAB"/>
    <property type="match status" value="1"/>
</dbReference>
<dbReference type="OMA" id="ESAKWWI"/>
<dbReference type="Gene3D" id="3.40.50.300">
    <property type="entry name" value="P-loop containing nucleotide triphosphate hydrolases"/>
    <property type="match status" value="1"/>
</dbReference>
<proteinExistence type="predicted"/>
<dbReference type="PROSITE" id="PS51421">
    <property type="entry name" value="RAS"/>
    <property type="match status" value="1"/>
</dbReference>
<dbReference type="EMBL" id="ASPP01001853">
    <property type="protein sequence ID" value="ETO35213.1"/>
    <property type="molecule type" value="Genomic_DNA"/>
</dbReference>
<dbReference type="SMART" id="SM00173">
    <property type="entry name" value="RAS"/>
    <property type="match status" value="1"/>
</dbReference>
<dbReference type="FunFam" id="3.40.50.300:FF:000808">
    <property type="entry name" value="Small GTP-binding protein, putative"/>
    <property type="match status" value="1"/>
</dbReference>
<sequence length="235" mass="26953">MAYPRISPLVQKQYMNVNSFVVIEIIAKGEARFVSKKKKKVKNNIKFYIFKSSQKETEFLRFVKDEFDPFKYPTIGATYLAQTVALENRQVVKFEIWDTAGQEKYRSLAPLYYRGASAALVVYDITTRESFESAKWWINEVQTKEGKEVVIALAGNKLDLSANRQISIQEGQEYAKQNNFIFFETSAKNDTNVKDIFKSIAEEVPHRKKPTQKQGVVLEDDTSAAKSSQCTCELL</sequence>
<comment type="caution">
    <text evidence="2">The sequence shown here is derived from an EMBL/GenBank/DDBJ whole genome shotgun (WGS) entry which is preliminary data.</text>
</comment>